<dbReference type="PANTHER" id="PTHR20932">
    <property type="entry name" value="LYSM AND PUTATIVE PEPTIDOGLYCAN-BINDING DOMAIN-CONTAINING PROTEIN"/>
    <property type="match status" value="1"/>
</dbReference>
<keyword evidence="5" id="KW-1185">Reference proteome</keyword>
<dbReference type="Proteomes" id="UP001046870">
    <property type="component" value="Chromosome 10"/>
</dbReference>
<protein>
    <recommendedName>
        <fullName evidence="1">LysM and putative peptidoglycan-binding domain-containing protein 1</fullName>
    </recommendedName>
</protein>
<gene>
    <name evidence="4" type="ORF">MATL_G00130030</name>
</gene>
<dbReference type="AlphaFoldDB" id="A0A9D3T741"/>
<feature type="domain" description="LysM" evidence="3">
    <location>
        <begin position="40"/>
        <end position="84"/>
    </location>
</feature>
<accession>A0A9D3T741</accession>
<feature type="compositionally biased region" description="Polar residues" evidence="2">
    <location>
        <begin position="21"/>
        <end position="34"/>
    </location>
</feature>
<evidence type="ECO:0000313" key="5">
    <source>
        <dbReference type="Proteomes" id="UP001046870"/>
    </source>
</evidence>
<evidence type="ECO:0000256" key="1">
    <source>
        <dbReference type="ARBA" id="ARBA00040996"/>
    </source>
</evidence>
<dbReference type="OrthoDB" id="2107166at2759"/>
<dbReference type="Gene3D" id="3.10.350.10">
    <property type="entry name" value="LysM domain"/>
    <property type="match status" value="1"/>
</dbReference>
<dbReference type="InterPro" id="IPR018392">
    <property type="entry name" value="LysM"/>
</dbReference>
<dbReference type="Pfam" id="PF01476">
    <property type="entry name" value="LysM"/>
    <property type="match status" value="1"/>
</dbReference>
<evidence type="ECO:0000313" key="4">
    <source>
        <dbReference type="EMBL" id="KAG7469549.1"/>
    </source>
</evidence>
<dbReference type="InterPro" id="IPR036779">
    <property type="entry name" value="LysM_dom_sf"/>
</dbReference>
<evidence type="ECO:0000256" key="2">
    <source>
        <dbReference type="SAM" id="MobiDB-lite"/>
    </source>
</evidence>
<dbReference type="CDD" id="cd00118">
    <property type="entry name" value="LysM"/>
    <property type="match status" value="1"/>
</dbReference>
<dbReference type="SUPFAM" id="SSF54106">
    <property type="entry name" value="LysM domain"/>
    <property type="match status" value="1"/>
</dbReference>
<reference evidence="4" key="1">
    <citation type="submission" date="2021-01" db="EMBL/GenBank/DDBJ databases">
        <authorList>
            <person name="Zahm M."/>
            <person name="Roques C."/>
            <person name="Cabau C."/>
            <person name="Klopp C."/>
            <person name="Donnadieu C."/>
            <person name="Jouanno E."/>
            <person name="Lampietro C."/>
            <person name="Louis A."/>
            <person name="Herpin A."/>
            <person name="Echchiki A."/>
            <person name="Berthelot C."/>
            <person name="Parey E."/>
            <person name="Roest-Crollius H."/>
            <person name="Braasch I."/>
            <person name="Postlethwait J."/>
            <person name="Bobe J."/>
            <person name="Montfort J."/>
            <person name="Bouchez O."/>
            <person name="Begum T."/>
            <person name="Mejri S."/>
            <person name="Adams A."/>
            <person name="Chen W.-J."/>
            <person name="Guiguen Y."/>
        </authorList>
    </citation>
    <scope>NUCLEOTIDE SEQUENCE</scope>
    <source>
        <strain evidence="4">YG-15Mar2019-1</strain>
        <tissue evidence="4">Brain</tissue>
    </source>
</reference>
<feature type="region of interest" description="Disordered" evidence="2">
    <location>
        <begin position="181"/>
        <end position="204"/>
    </location>
</feature>
<evidence type="ECO:0000259" key="3">
    <source>
        <dbReference type="PROSITE" id="PS51782"/>
    </source>
</evidence>
<comment type="caution">
    <text evidence="4">The sequence shown here is derived from an EMBL/GenBank/DDBJ whole genome shotgun (WGS) entry which is preliminary data.</text>
</comment>
<dbReference type="InterPro" id="IPR045030">
    <property type="entry name" value="LYSM1-4"/>
</dbReference>
<proteinExistence type="predicted"/>
<sequence>MSAKRASVPTGGSGLLRGSRTKSYGSLVRSSLSPVRQGRIEHHVQPGETLQGLALKYGVSMEQIKRANRLYTNDSIFLKKSLSIPVLTDPDAFNNGVESAEEGTSQSHGSEHGGDQSHNSDQVNRTDEGHASGVEETSEMSPMDFLKRIDSLINQSKQAAAKKIKEGEKGFAGVEQAYQCRSSASQVTESRNSTSSPKMSQRAMLGAVPLTITKHTKKLKDREDEIFEL</sequence>
<name>A0A9D3T741_MEGAT</name>
<dbReference type="PROSITE" id="PS51782">
    <property type="entry name" value="LYSM"/>
    <property type="match status" value="1"/>
</dbReference>
<dbReference type="PANTHER" id="PTHR20932:SF2">
    <property type="entry name" value="AND PUTATIVE PEPTIDOGLYCAN-BINDING DOMAIN-CONTAINING PROTEIN 1-RELATED"/>
    <property type="match status" value="1"/>
</dbReference>
<feature type="region of interest" description="Disordered" evidence="2">
    <location>
        <begin position="93"/>
        <end position="141"/>
    </location>
</feature>
<feature type="region of interest" description="Disordered" evidence="2">
    <location>
        <begin position="1"/>
        <end position="35"/>
    </location>
</feature>
<dbReference type="EMBL" id="JAFDVH010000010">
    <property type="protein sequence ID" value="KAG7469549.1"/>
    <property type="molecule type" value="Genomic_DNA"/>
</dbReference>
<dbReference type="SMART" id="SM00257">
    <property type="entry name" value="LysM"/>
    <property type="match status" value="1"/>
</dbReference>
<feature type="compositionally biased region" description="Polar residues" evidence="2">
    <location>
        <begin position="181"/>
        <end position="199"/>
    </location>
</feature>
<organism evidence="4 5">
    <name type="scientific">Megalops atlanticus</name>
    <name type="common">Tarpon</name>
    <name type="synonym">Clupea gigantea</name>
    <dbReference type="NCBI Taxonomy" id="7932"/>
    <lineage>
        <taxon>Eukaryota</taxon>
        <taxon>Metazoa</taxon>
        <taxon>Chordata</taxon>
        <taxon>Craniata</taxon>
        <taxon>Vertebrata</taxon>
        <taxon>Euteleostomi</taxon>
        <taxon>Actinopterygii</taxon>
        <taxon>Neopterygii</taxon>
        <taxon>Teleostei</taxon>
        <taxon>Elopiformes</taxon>
        <taxon>Megalopidae</taxon>
        <taxon>Megalops</taxon>
    </lineage>
</organism>